<feature type="chain" id="PRO_5027053447" evidence="1">
    <location>
        <begin position="18"/>
        <end position="67"/>
    </location>
</feature>
<evidence type="ECO:0000256" key="1">
    <source>
        <dbReference type="SAM" id="SignalP"/>
    </source>
</evidence>
<reference evidence="2" key="1">
    <citation type="submission" date="2019-09" db="EMBL/GenBank/DDBJ databases">
        <title>Organ-specific transcriptomic study of the physiology of the cattle tick, Rhipicephalus microplus.</title>
        <authorList>
            <person name="Tirloni L."/>
            <person name="Braz G."/>
            <person name="Gandara A.C.P."/>
            <person name="Sabadin G.A."/>
            <person name="da Silva R.M."/>
            <person name="Guizzo M.G."/>
            <person name="Machado J.A."/>
            <person name="Costa E.P."/>
            <person name="Gomes H.F."/>
            <person name="Moraes J."/>
            <person name="Mota M.B.S."/>
            <person name="Mesquita R.D."/>
            <person name="Alvarenga P.H."/>
            <person name="Alves F."/>
            <person name="Seixas A."/>
            <person name="da Fonseca R.N."/>
            <person name="Fogaca A."/>
            <person name="Logullo C."/>
            <person name="Tanaka A."/>
            <person name="Daffre S."/>
            <person name="Termignoni C."/>
            <person name="Vaz I.S.Jr."/>
            <person name="Oliveira P.L."/>
            <person name="Ribeiro J.M."/>
        </authorList>
    </citation>
    <scope>NUCLEOTIDE SEQUENCE</scope>
    <source>
        <strain evidence="2">Porto Alegre</strain>
    </source>
</reference>
<feature type="signal peptide" evidence="1">
    <location>
        <begin position="1"/>
        <end position="17"/>
    </location>
</feature>
<evidence type="ECO:0000313" key="2">
    <source>
        <dbReference type="EMBL" id="NOV43646.1"/>
    </source>
</evidence>
<name>A0A6M2DC01_RHIMP</name>
<keyword evidence="1" id="KW-0732">Signal</keyword>
<dbReference type="EMBL" id="GHWJ01010909">
    <property type="protein sequence ID" value="NOV43646.1"/>
    <property type="molecule type" value="Transcribed_RNA"/>
</dbReference>
<sequence>MFCFFFFFFSLVNSVYSDYPKTRTVFVNVWVLPGPLRKPYAPKRTFERPPRSQAPNLVLNCLGHDAM</sequence>
<accession>A0A6M2DC01</accession>
<protein>
    <submittedName>
        <fullName evidence="2">Putative secreted protein</fullName>
    </submittedName>
</protein>
<proteinExistence type="predicted"/>
<organism evidence="2">
    <name type="scientific">Rhipicephalus microplus</name>
    <name type="common">Cattle tick</name>
    <name type="synonym">Boophilus microplus</name>
    <dbReference type="NCBI Taxonomy" id="6941"/>
    <lineage>
        <taxon>Eukaryota</taxon>
        <taxon>Metazoa</taxon>
        <taxon>Ecdysozoa</taxon>
        <taxon>Arthropoda</taxon>
        <taxon>Chelicerata</taxon>
        <taxon>Arachnida</taxon>
        <taxon>Acari</taxon>
        <taxon>Parasitiformes</taxon>
        <taxon>Ixodida</taxon>
        <taxon>Ixodoidea</taxon>
        <taxon>Ixodidae</taxon>
        <taxon>Rhipicephalinae</taxon>
        <taxon>Rhipicephalus</taxon>
        <taxon>Boophilus</taxon>
    </lineage>
</organism>
<dbReference type="AlphaFoldDB" id="A0A6M2DC01"/>